<organism evidence="1">
    <name type="scientific">Kitasatospora sp. CMC57</name>
    <dbReference type="NCBI Taxonomy" id="3231513"/>
    <lineage>
        <taxon>Bacteria</taxon>
        <taxon>Bacillati</taxon>
        <taxon>Actinomycetota</taxon>
        <taxon>Actinomycetes</taxon>
        <taxon>Kitasatosporales</taxon>
        <taxon>Streptomycetaceae</taxon>
        <taxon>Kitasatospora</taxon>
    </lineage>
</organism>
<dbReference type="RefSeq" id="WP_407991806.1">
    <property type="nucleotide sequence ID" value="NZ_AP035881.2"/>
</dbReference>
<evidence type="ECO:0000313" key="1">
    <source>
        <dbReference type="EMBL" id="BFP49736.1"/>
    </source>
</evidence>
<evidence type="ECO:0008006" key="2">
    <source>
        <dbReference type="Google" id="ProtNLM"/>
    </source>
</evidence>
<proteinExistence type="predicted"/>
<protein>
    <recommendedName>
        <fullName evidence="2">Acyl carrier protein</fullName>
    </recommendedName>
</protein>
<sequence>MSADGPVRRIAELLREIVGEDRVWLDAIGPGSLVDGELLLESHELAAWNVALRREFGDRVDLVGYVAGLTIDRIIGLTVGEVADHVTAGS</sequence>
<gene>
    <name evidence="1" type="ORF">KCMC57_61040</name>
</gene>
<dbReference type="AlphaFoldDB" id="A0AB33K795"/>
<name>A0AB33K795_9ACTN</name>
<accession>A0AB33K795</accession>
<dbReference type="EMBL" id="AP035881">
    <property type="protein sequence ID" value="BFP49736.1"/>
    <property type="molecule type" value="Genomic_DNA"/>
</dbReference>
<reference evidence="1" key="1">
    <citation type="submission" date="2024-07" db="EMBL/GenBank/DDBJ databases">
        <title>Complete genome sequences of cellulolytic bacteria, Kitasatospora sp. CMC57 and Streptomyces sp. CMC78, isolated from Japanese agricultural soil.</title>
        <authorList>
            <person name="Hashimoto T."/>
            <person name="Ito M."/>
            <person name="Iwamoto M."/>
            <person name="Fukahori D."/>
            <person name="Shoda T."/>
            <person name="Sakoda M."/>
            <person name="Morohoshi T."/>
            <person name="Mitsuboshi M."/>
            <person name="Nishizawa T."/>
        </authorList>
    </citation>
    <scope>NUCLEOTIDE SEQUENCE</scope>
    <source>
        <strain evidence="1">CMC57</strain>
    </source>
</reference>